<protein>
    <submittedName>
        <fullName evidence="1">Uncharacterized protein</fullName>
    </submittedName>
</protein>
<sequence>MADFNSLSRAQKRAIIQAEDHSDGQPQITMSPEAVDALQAALSSTPKHRLHESYSSAMSLNIINENWGVDMSTFPLSHHGRDFRRVGDLRNKKEEMWVEETDVKRFIKDLLQPLRDPEAEELVAARKRKTKYDARKKKVKGGEDAELEDELDGIIMDGAQKALEGVQMEDKMDGDE</sequence>
<gene>
    <name evidence="1" type="ORF">FB567DRAFT_587537</name>
</gene>
<name>A0A8K0REL0_9PLEO</name>
<dbReference type="Proteomes" id="UP000813461">
    <property type="component" value="Unassembled WGS sequence"/>
</dbReference>
<dbReference type="OrthoDB" id="3677054at2759"/>
<keyword evidence="2" id="KW-1185">Reference proteome</keyword>
<dbReference type="AlphaFoldDB" id="A0A8K0REL0"/>
<comment type="caution">
    <text evidence="1">The sequence shown here is derived from an EMBL/GenBank/DDBJ whole genome shotgun (WGS) entry which is preliminary data.</text>
</comment>
<dbReference type="EMBL" id="JAGMVJ010000002">
    <property type="protein sequence ID" value="KAH7093090.1"/>
    <property type="molecule type" value="Genomic_DNA"/>
</dbReference>
<evidence type="ECO:0000313" key="2">
    <source>
        <dbReference type="Proteomes" id="UP000813461"/>
    </source>
</evidence>
<reference evidence="1" key="1">
    <citation type="journal article" date="2021" name="Nat. Commun.">
        <title>Genetic determinants of endophytism in the Arabidopsis root mycobiome.</title>
        <authorList>
            <person name="Mesny F."/>
            <person name="Miyauchi S."/>
            <person name="Thiergart T."/>
            <person name="Pickel B."/>
            <person name="Atanasova L."/>
            <person name="Karlsson M."/>
            <person name="Huettel B."/>
            <person name="Barry K.W."/>
            <person name="Haridas S."/>
            <person name="Chen C."/>
            <person name="Bauer D."/>
            <person name="Andreopoulos W."/>
            <person name="Pangilinan J."/>
            <person name="LaButti K."/>
            <person name="Riley R."/>
            <person name="Lipzen A."/>
            <person name="Clum A."/>
            <person name="Drula E."/>
            <person name="Henrissat B."/>
            <person name="Kohler A."/>
            <person name="Grigoriev I.V."/>
            <person name="Martin F.M."/>
            <person name="Hacquard S."/>
        </authorList>
    </citation>
    <scope>NUCLEOTIDE SEQUENCE</scope>
    <source>
        <strain evidence="1">MPI-SDFR-AT-0120</strain>
    </source>
</reference>
<proteinExistence type="predicted"/>
<organism evidence="1 2">
    <name type="scientific">Paraphoma chrysanthemicola</name>
    <dbReference type="NCBI Taxonomy" id="798071"/>
    <lineage>
        <taxon>Eukaryota</taxon>
        <taxon>Fungi</taxon>
        <taxon>Dikarya</taxon>
        <taxon>Ascomycota</taxon>
        <taxon>Pezizomycotina</taxon>
        <taxon>Dothideomycetes</taxon>
        <taxon>Pleosporomycetidae</taxon>
        <taxon>Pleosporales</taxon>
        <taxon>Pleosporineae</taxon>
        <taxon>Phaeosphaeriaceae</taxon>
        <taxon>Paraphoma</taxon>
    </lineage>
</organism>
<accession>A0A8K0REL0</accession>
<evidence type="ECO:0000313" key="1">
    <source>
        <dbReference type="EMBL" id="KAH7093090.1"/>
    </source>
</evidence>